<dbReference type="AlphaFoldDB" id="A0AAV0H7S9"/>
<dbReference type="PANTHER" id="PTHR46033:SF8">
    <property type="entry name" value="PROTEIN MAINTENANCE OF MERISTEMS-LIKE"/>
    <property type="match status" value="1"/>
</dbReference>
<dbReference type="EMBL" id="CAMGYJ010000002">
    <property type="protein sequence ID" value="CAI0381257.1"/>
    <property type="molecule type" value="Genomic_DNA"/>
</dbReference>
<evidence type="ECO:0000259" key="1">
    <source>
        <dbReference type="Pfam" id="PF10536"/>
    </source>
</evidence>
<name>A0AAV0H7S9_9ROSI</name>
<sequence length="255" mass="28107">LVDAGLSSVLPLAPLTGDPGLITALVERWRPETSTFHMPFGEVTITLEDVATLTGLAIDGDAVVVDIPDEDWSAMCLRLLGQAPTDLGGGVIWITWLRETFDELPLSASPQMTEQFARAYALSLMGGVLFSDRSGGSVHLQYLLLVEDWRKAGRFAWGAAVLSYLYREMGRSALQMTASSSLGGDFGGWSALLMIWTWERFPHTSPLHAVTGALITQDEVSRGLRWLPAHTRQHGDRFYLYKLLFDECTTFVVSI</sequence>
<keyword evidence="3" id="KW-1185">Reference proteome</keyword>
<dbReference type="PANTHER" id="PTHR46033">
    <property type="entry name" value="PROTEIN MAIN-LIKE 2"/>
    <property type="match status" value="1"/>
</dbReference>
<evidence type="ECO:0000313" key="2">
    <source>
        <dbReference type="EMBL" id="CAI0381257.1"/>
    </source>
</evidence>
<gene>
    <name evidence="2" type="ORF">LITE_LOCUS3066</name>
</gene>
<organism evidence="2 3">
    <name type="scientific">Linum tenue</name>
    <dbReference type="NCBI Taxonomy" id="586396"/>
    <lineage>
        <taxon>Eukaryota</taxon>
        <taxon>Viridiplantae</taxon>
        <taxon>Streptophyta</taxon>
        <taxon>Embryophyta</taxon>
        <taxon>Tracheophyta</taxon>
        <taxon>Spermatophyta</taxon>
        <taxon>Magnoliopsida</taxon>
        <taxon>eudicotyledons</taxon>
        <taxon>Gunneridae</taxon>
        <taxon>Pentapetalae</taxon>
        <taxon>rosids</taxon>
        <taxon>fabids</taxon>
        <taxon>Malpighiales</taxon>
        <taxon>Linaceae</taxon>
        <taxon>Linum</taxon>
    </lineage>
</organism>
<dbReference type="InterPro" id="IPR044824">
    <property type="entry name" value="MAIN-like"/>
</dbReference>
<dbReference type="Pfam" id="PF10536">
    <property type="entry name" value="PMD"/>
    <property type="match status" value="1"/>
</dbReference>
<protein>
    <recommendedName>
        <fullName evidence="1">Aminotransferase-like plant mobile domain-containing protein</fullName>
    </recommendedName>
</protein>
<feature type="non-terminal residue" evidence="2">
    <location>
        <position position="1"/>
    </location>
</feature>
<dbReference type="Proteomes" id="UP001154282">
    <property type="component" value="Unassembled WGS sequence"/>
</dbReference>
<accession>A0AAV0H7S9</accession>
<dbReference type="GO" id="GO:0010073">
    <property type="term" value="P:meristem maintenance"/>
    <property type="evidence" value="ECO:0007669"/>
    <property type="project" value="InterPro"/>
</dbReference>
<comment type="caution">
    <text evidence="2">The sequence shown here is derived from an EMBL/GenBank/DDBJ whole genome shotgun (WGS) entry which is preliminary data.</text>
</comment>
<reference evidence="2" key="1">
    <citation type="submission" date="2022-08" db="EMBL/GenBank/DDBJ databases">
        <authorList>
            <person name="Gutierrez-Valencia J."/>
        </authorList>
    </citation>
    <scope>NUCLEOTIDE SEQUENCE</scope>
</reference>
<feature type="domain" description="Aminotransferase-like plant mobile" evidence="1">
    <location>
        <begin position="15"/>
        <end position="246"/>
    </location>
</feature>
<evidence type="ECO:0000313" key="3">
    <source>
        <dbReference type="Proteomes" id="UP001154282"/>
    </source>
</evidence>
<proteinExistence type="predicted"/>
<dbReference type="InterPro" id="IPR019557">
    <property type="entry name" value="AminoTfrase-like_pln_mobile"/>
</dbReference>